<evidence type="ECO:0000313" key="2">
    <source>
        <dbReference type="Proteomes" id="UP000807769"/>
    </source>
</evidence>
<dbReference type="OrthoDB" id="2669721at2759"/>
<proteinExistence type="predicted"/>
<dbReference type="AlphaFoldDB" id="A0A9P7EM41"/>
<protein>
    <submittedName>
        <fullName evidence="1">Uncharacterized protein</fullName>
    </submittedName>
</protein>
<dbReference type="Proteomes" id="UP000807769">
    <property type="component" value="Unassembled WGS sequence"/>
</dbReference>
<sequence length="452" mass="50738">MEFVLAVRNASLDDPIAKLSDDALEWLRNPPHGPIVINSPGVHQSISMYLALEHASQDAYNCIRRATARNFGGADGVDNLLSFYNVKKLITQYTGVESIEHDMCPKSCLAFTGPYADLDQCPLCTMSRWDQAKLQASNGHNKVAAQKFITIPLGPQLQSLYRDSENAHNMRYLHKCMQEILAQIERTMEIPIIDDIAMGYDYLGAVLDGDIKANDIVLMVSLDRAQLYESKQSDCWMYVWVILNLAPDKRYWKLHNVDSFLAVGIHHLAALQNEGLAMWDASHDAHFTSDLHLLYTTADGPRLVYWDGMDQCVEGSDHPDIDVCKLPPGGSADYAKNLFQLVVSPNQWQLDLRKIKTGIMKPPLIMGLSPSHCLSIPHCMTTDIMHLAANLSDLCLNLWHGTMDCGTMDDIAMWDWAVLQDTETWSTHGELVKHTGLYLPPSFDQKPRNIAN</sequence>
<gene>
    <name evidence="1" type="ORF">BJ212DRAFT_1476169</name>
</gene>
<dbReference type="RefSeq" id="XP_041198598.1">
    <property type="nucleotide sequence ID" value="XM_041339333.1"/>
</dbReference>
<reference evidence="1" key="1">
    <citation type="journal article" date="2020" name="New Phytol.">
        <title>Comparative genomics reveals dynamic genome evolution in host specialist ectomycorrhizal fungi.</title>
        <authorList>
            <person name="Lofgren L.A."/>
            <person name="Nguyen N.H."/>
            <person name="Vilgalys R."/>
            <person name="Ruytinx J."/>
            <person name="Liao H.L."/>
            <person name="Branco S."/>
            <person name="Kuo A."/>
            <person name="LaButti K."/>
            <person name="Lipzen A."/>
            <person name="Andreopoulos W."/>
            <person name="Pangilinan J."/>
            <person name="Riley R."/>
            <person name="Hundley H."/>
            <person name="Na H."/>
            <person name="Barry K."/>
            <person name="Grigoriev I.V."/>
            <person name="Stajich J.E."/>
            <person name="Kennedy P.G."/>
        </authorList>
    </citation>
    <scope>NUCLEOTIDE SEQUENCE</scope>
    <source>
        <strain evidence="1">MN1</strain>
    </source>
</reference>
<organism evidence="1 2">
    <name type="scientific">Suillus subaureus</name>
    <dbReference type="NCBI Taxonomy" id="48587"/>
    <lineage>
        <taxon>Eukaryota</taxon>
        <taxon>Fungi</taxon>
        <taxon>Dikarya</taxon>
        <taxon>Basidiomycota</taxon>
        <taxon>Agaricomycotina</taxon>
        <taxon>Agaricomycetes</taxon>
        <taxon>Agaricomycetidae</taxon>
        <taxon>Boletales</taxon>
        <taxon>Suillineae</taxon>
        <taxon>Suillaceae</taxon>
        <taxon>Suillus</taxon>
    </lineage>
</organism>
<dbReference type="EMBL" id="JABBWG010000003">
    <property type="protein sequence ID" value="KAG1824881.1"/>
    <property type="molecule type" value="Genomic_DNA"/>
</dbReference>
<evidence type="ECO:0000313" key="1">
    <source>
        <dbReference type="EMBL" id="KAG1824881.1"/>
    </source>
</evidence>
<dbReference type="GeneID" id="64633349"/>
<accession>A0A9P7EM41</accession>
<comment type="caution">
    <text evidence="1">The sequence shown here is derived from an EMBL/GenBank/DDBJ whole genome shotgun (WGS) entry which is preliminary data.</text>
</comment>
<keyword evidence="2" id="KW-1185">Reference proteome</keyword>
<name>A0A9P7EM41_9AGAM</name>